<keyword evidence="3 5" id="KW-1133">Transmembrane helix</keyword>
<evidence type="ECO:0000256" key="3">
    <source>
        <dbReference type="ARBA" id="ARBA00022989"/>
    </source>
</evidence>
<evidence type="ECO:0000256" key="1">
    <source>
        <dbReference type="ARBA" id="ARBA00004141"/>
    </source>
</evidence>
<feature type="transmembrane region" description="Helical" evidence="5">
    <location>
        <begin position="141"/>
        <end position="162"/>
    </location>
</feature>
<evidence type="ECO:0000256" key="2">
    <source>
        <dbReference type="ARBA" id="ARBA00022692"/>
    </source>
</evidence>
<evidence type="ECO:0000313" key="7">
    <source>
        <dbReference type="EMBL" id="AZB73292.1"/>
    </source>
</evidence>
<feature type="transmembrane region" description="Helical" evidence="5">
    <location>
        <begin position="38"/>
        <end position="60"/>
    </location>
</feature>
<dbReference type="AlphaFoldDB" id="A0AAN1QQ10"/>
<evidence type="ECO:0000313" key="8">
    <source>
        <dbReference type="Proteomes" id="UP000267249"/>
    </source>
</evidence>
<comment type="subcellular location">
    <subcellularLocation>
        <location evidence="1">Membrane</location>
        <topology evidence="1">Multi-pass membrane protein</topology>
    </subcellularLocation>
</comment>
<organism evidence="7 8">
    <name type="scientific">Synechococcus elongatus PCC 11801</name>
    <dbReference type="NCBI Taxonomy" id="2219813"/>
    <lineage>
        <taxon>Bacteria</taxon>
        <taxon>Bacillati</taxon>
        <taxon>Cyanobacteriota</taxon>
        <taxon>Cyanophyceae</taxon>
        <taxon>Synechococcales</taxon>
        <taxon>Synechococcaceae</taxon>
        <taxon>Synechococcus</taxon>
    </lineage>
</organism>
<dbReference type="PANTHER" id="PTHR11562">
    <property type="entry name" value="CATION EFFLUX PROTEIN/ ZINC TRANSPORTER"/>
    <property type="match status" value="1"/>
</dbReference>
<dbReference type="InterPro" id="IPR002524">
    <property type="entry name" value="Cation_efflux"/>
</dbReference>
<dbReference type="SUPFAM" id="SSF161111">
    <property type="entry name" value="Cation efflux protein transmembrane domain-like"/>
    <property type="match status" value="1"/>
</dbReference>
<dbReference type="GO" id="GO:0005385">
    <property type="term" value="F:zinc ion transmembrane transporter activity"/>
    <property type="evidence" value="ECO:0007669"/>
    <property type="project" value="TreeGrafter"/>
</dbReference>
<gene>
    <name evidence="7" type="ORF">DOP62_11720</name>
</gene>
<dbReference type="EMBL" id="CP030139">
    <property type="protein sequence ID" value="AZB73292.1"/>
    <property type="molecule type" value="Genomic_DNA"/>
</dbReference>
<feature type="transmembrane region" description="Helical" evidence="5">
    <location>
        <begin position="207"/>
        <end position="225"/>
    </location>
</feature>
<proteinExistence type="predicted"/>
<evidence type="ECO:0000256" key="4">
    <source>
        <dbReference type="ARBA" id="ARBA00023136"/>
    </source>
</evidence>
<evidence type="ECO:0000256" key="5">
    <source>
        <dbReference type="SAM" id="Phobius"/>
    </source>
</evidence>
<feature type="domain" description="Cation efflux protein transmembrane" evidence="6">
    <location>
        <begin position="42"/>
        <end position="231"/>
    </location>
</feature>
<keyword evidence="4 5" id="KW-0472">Membrane</keyword>
<keyword evidence="2 5" id="KW-0812">Transmembrane</keyword>
<reference evidence="7 8" key="1">
    <citation type="journal article" date="2018" name="Sci. Rep.">
        <title>Genome Features and Biochemical Characteristics of a Robust, Fast Growing and Naturally Transformable Cyanobacterium Synechococcus elongatus PCC 11801 Isolated from India.</title>
        <authorList>
            <person name="Jaiswal D."/>
            <person name="Sengupta A."/>
            <person name="Sohoni S."/>
            <person name="Sengupta S."/>
            <person name="Phadnavis A.G."/>
            <person name="Pakrasi H.B."/>
            <person name="Wangikar P.P."/>
        </authorList>
    </citation>
    <scope>NUCLEOTIDE SEQUENCE [LARGE SCALE GENOMIC DNA]</scope>
    <source>
        <strain evidence="7 8">PCC 11801</strain>
    </source>
</reference>
<dbReference type="RefSeq" id="WP_208673944.1">
    <property type="nucleotide sequence ID" value="NZ_CP030139.2"/>
</dbReference>
<feature type="transmembrane region" description="Helical" evidence="5">
    <location>
        <begin position="72"/>
        <end position="90"/>
    </location>
</feature>
<sequence length="282" mass="30867">MQVAYSPSDLPRFLLQIRGKPLVNSQSRPEPKRVSLQLHLSISICLLFGLFLVELGIGYWSHSLALIADAGHVSIDIAALLTTLISNYLAQSPHRYRWLPSPERLEIQSAFINTCSLLIVAVTIAIEAIQRLQLGEIEILGLPMLGAAVAGLLINLINAICLKSCSHHNLNLKSAFFHVIADVVSSVGVVLGAIAVTYWNWSWADGLTSLLVSLMILIFALLLLLKVSQQLFSLPTIQVAKSFQKPITALQSCLADYCNCSVNHSPRTLNPLLSPSLEDLIR</sequence>
<feature type="transmembrane region" description="Helical" evidence="5">
    <location>
        <begin position="174"/>
        <end position="201"/>
    </location>
</feature>
<name>A0AAN1QQ10_SYNEL</name>
<dbReference type="GO" id="GO:0005886">
    <property type="term" value="C:plasma membrane"/>
    <property type="evidence" value="ECO:0007669"/>
    <property type="project" value="TreeGrafter"/>
</dbReference>
<dbReference type="Pfam" id="PF01545">
    <property type="entry name" value="Cation_efflux"/>
    <property type="match status" value="1"/>
</dbReference>
<dbReference type="Proteomes" id="UP000267249">
    <property type="component" value="Chromosome"/>
</dbReference>
<evidence type="ECO:0000259" key="6">
    <source>
        <dbReference type="Pfam" id="PF01545"/>
    </source>
</evidence>
<dbReference type="InterPro" id="IPR027469">
    <property type="entry name" value="Cation_efflux_TMD_sf"/>
</dbReference>
<protein>
    <submittedName>
        <fullName evidence="7">Cation diffusion facilitator family transporter</fullName>
    </submittedName>
</protein>
<dbReference type="NCBIfam" id="TIGR01297">
    <property type="entry name" value="CDF"/>
    <property type="match status" value="1"/>
</dbReference>
<dbReference type="InterPro" id="IPR050681">
    <property type="entry name" value="CDF/SLC30A"/>
</dbReference>
<dbReference type="PANTHER" id="PTHR11562:SF17">
    <property type="entry name" value="RE54080P-RELATED"/>
    <property type="match status" value="1"/>
</dbReference>
<dbReference type="Gene3D" id="1.20.1510.10">
    <property type="entry name" value="Cation efflux protein transmembrane domain"/>
    <property type="match status" value="1"/>
</dbReference>
<feature type="transmembrane region" description="Helical" evidence="5">
    <location>
        <begin position="110"/>
        <end position="129"/>
    </location>
</feature>
<accession>A0AAN1QQ10</accession>
<dbReference type="InterPro" id="IPR058533">
    <property type="entry name" value="Cation_efflux_TM"/>
</dbReference>